<dbReference type="GeneID" id="119723991"/>
<feature type="coiled-coil region" evidence="2">
    <location>
        <begin position="200"/>
        <end position="239"/>
    </location>
</feature>
<feature type="domain" description="CCHC-type" evidence="4">
    <location>
        <begin position="565"/>
        <end position="580"/>
    </location>
</feature>
<dbReference type="InterPro" id="IPR005312">
    <property type="entry name" value="DUF1759"/>
</dbReference>
<dbReference type="GO" id="GO:0003676">
    <property type="term" value="F:nucleic acid binding"/>
    <property type="evidence" value="ECO:0007669"/>
    <property type="project" value="InterPro"/>
</dbReference>
<dbReference type="PANTHER" id="PTHR47331:SF5">
    <property type="entry name" value="RIBONUCLEASE H"/>
    <property type="match status" value="1"/>
</dbReference>
<dbReference type="Proteomes" id="UP000887568">
    <property type="component" value="Unplaced"/>
</dbReference>
<sequence>MPDAPARPRDCYNSPDASRLTHRVFASGKPKWTAKFRRVSEPVLADFKVSATWKAQAKAARGLLKTFLPEEELKNQLQEVHNCVQCLMRSYEDGRKLQAPDPEILRKVDCAVQVSEDIDALIKKRLEDVKKPDFNPEVTLFNIRASLDKAKYPSVFSGITESQVSPSSDRSSTSKVSRISSSKVDAAAALAARKAELQSVHEIQEQSRKIKEEENKLERLKAEKEVKIAEARFKVYEEEEEEQNASLSTENLEGNVVTHISHYKREVESSPDAPKTSNDMATVLLKAFQESISLGRLPVPEPSTFSGNPMQFTEWKNAFSALIERKNIRAADKLFYLKKYTAGAAAKMIQGAFLRSDELAYQDAWSQLTRMFGDPFIIQRAFREKISRWPNVGERDPQALRDFSDFLIACNDAMPHVKGLSILNDCEENRKMVNKLPEWVARRWNRRVTNSLKNGEYPSFKEFSDLIAEEAEVVCNPITSPLVLDAQENPKREIRRPNHQAMAIQASRQAAASSSTPQIQTDNYPAKPFVSCTFCNGPHSIHKCFKFEGKSAEEKKQFVQETKLCFGCLRKGHQSKDCKRRATCAKCKRSHPTPLHEDRSPHYKGPAKEGNELASAVSCCATEGGNTPLTSMIVPVWVAAGSNPAREVLTYAMLDTQSDTSFMLNTTAESLGSKGQPVQMKLATMTSSSTVSNCMLLKDITVRGMHSEKAITIPKLYTSWRLHPCREITYSHF</sequence>
<evidence type="ECO:0000256" key="1">
    <source>
        <dbReference type="PROSITE-ProRule" id="PRU00047"/>
    </source>
</evidence>
<accession>A0A913ZIG2</accession>
<dbReference type="GO" id="GO:0008270">
    <property type="term" value="F:zinc ion binding"/>
    <property type="evidence" value="ECO:0007669"/>
    <property type="project" value="UniProtKB-KW"/>
</dbReference>
<keyword evidence="6" id="KW-1185">Reference proteome</keyword>
<evidence type="ECO:0000256" key="2">
    <source>
        <dbReference type="SAM" id="Coils"/>
    </source>
</evidence>
<dbReference type="RefSeq" id="XP_038050841.1">
    <property type="nucleotide sequence ID" value="XM_038194913.1"/>
</dbReference>
<protein>
    <recommendedName>
        <fullName evidence="4">CCHC-type domain-containing protein</fullName>
    </recommendedName>
</protein>
<dbReference type="Pfam" id="PF03564">
    <property type="entry name" value="DUF1759"/>
    <property type="match status" value="1"/>
</dbReference>
<keyword evidence="1" id="KW-0862">Zinc</keyword>
<feature type="compositionally biased region" description="Low complexity" evidence="3">
    <location>
        <begin position="162"/>
        <end position="178"/>
    </location>
</feature>
<evidence type="ECO:0000256" key="3">
    <source>
        <dbReference type="SAM" id="MobiDB-lite"/>
    </source>
</evidence>
<dbReference type="EnsemblMetazoa" id="XM_038194913.1">
    <property type="protein sequence ID" value="XP_038050841.1"/>
    <property type="gene ID" value="LOC119723991"/>
</dbReference>
<dbReference type="PROSITE" id="PS50158">
    <property type="entry name" value="ZF_CCHC"/>
    <property type="match status" value="1"/>
</dbReference>
<feature type="region of interest" description="Disordered" evidence="3">
    <location>
        <begin position="159"/>
        <end position="178"/>
    </location>
</feature>
<reference evidence="5" key="1">
    <citation type="submission" date="2022-11" db="UniProtKB">
        <authorList>
            <consortium name="EnsemblMetazoa"/>
        </authorList>
    </citation>
    <scope>IDENTIFICATION</scope>
</reference>
<dbReference type="InterPro" id="IPR001878">
    <property type="entry name" value="Znf_CCHC"/>
</dbReference>
<keyword evidence="2" id="KW-0175">Coiled coil</keyword>
<dbReference type="AlphaFoldDB" id="A0A913ZIG2"/>
<proteinExistence type="predicted"/>
<dbReference type="OMA" id="THISHYK"/>
<dbReference type="OrthoDB" id="10051210at2759"/>
<keyword evidence="1" id="KW-0479">Metal-binding</keyword>
<keyword evidence="1" id="KW-0863">Zinc-finger</keyword>
<evidence type="ECO:0000313" key="5">
    <source>
        <dbReference type="EnsemblMetazoa" id="XP_038050841.1"/>
    </source>
</evidence>
<name>A0A913ZIG2_PATMI</name>
<organism evidence="5 6">
    <name type="scientific">Patiria miniata</name>
    <name type="common">Bat star</name>
    <name type="synonym">Asterina miniata</name>
    <dbReference type="NCBI Taxonomy" id="46514"/>
    <lineage>
        <taxon>Eukaryota</taxon>
        <taxon>Metazoa</taxon>
        <taxon>Echinodermata</taxon>
        <taxon>Eleutherozoa</taxon>
        <taxon>Asterozoa</taxon>
        <taxon>Asteroidea</taxon>
        <taxon>Valvatacea</taxon>
        <taxon>Valvatida</taxon>
        <taxon>Asterinidae</taxon>
        <taxon>Patiria</taxon>
    </lineage>
</organism>
<evidence type="ECO:0000259" key="4">
    <source>
        <dbReference type="PROSITE" id="PS50158"/>
    </source>
</evidence>
<evidence type="ECO:0000313" key="6">
    <source>
        <dbReference type="Proteomes" id="UP000887568"/>
    </source>
</evidence>
<dbReference type="PANTHER" id="PTHR47331">
    <property type="entry name" value="PHD-TYPE DOMAIN-CONTAINING PROTEIN"/>
    <property type="match status" value="1"/>
</dbReference>